<evidence type="ECO:0000259" key="1">
    <source>
        <dbReference type="Pfam" id="PF13304"/>
    </source>
</evidence>
<organism evidence="2 3">
    <name type="scientific">Eiseniibacteriota bacterium</name>
    <dbReference type="NCBI Taxonomy" id="2212470"/>
    <lineage>
        <taxon>Bacteria</taxon>
        <taxon>Candidatus Eiseniibacteriota</taxon>
    </lineage>
</organism>
<dbReference type="EMBL" id="VBOZ01000032">
    <property type="protein sequence ID" value="TMQ63309.1"/>
    <property type="molecule type" value="Genomic_DNA"/>
</dbReference>
<dbReference type="GO" id="GO:0000731">
    <property type="term" value="P:DNA synthesis involved in DNA repair"/>
    <property type="evidence" value="ECO:0007669"/>
    <property type="project" value="TreeGrafter"/>
</dbReference>
<reference evidence="2 3" key="1">
    <citation type="journal article" date="2019" name="Nat. Microbiol.">
        <title>Mediterranean grassland soil C-N compound turnover is dependent on rainfall and depth, and is mediated by genomically divergent microorganisms.</title>
        <authorList>
            <person name="Diamond S."/>
            <person name="Andeer P.F."/>
            <person name="Li Z."/>
            <person name="Crits-Christoph A."/>
            <person name="Burstein D."/>
            <person name="Anantharaman K."/>
            <person name="Lane K.R."/>
            <person name="Thomas B.C."/>
            <person name="Pan C."/>
            <person name="Northen T.R."/>
            <person name="Banfield J.F."/>
        </authorList>
    </citation>
    <scope>NUCLEOTIDE SEQUENCE [LARGE SCALE GENOMIC DNA]</scope>
    <source>
        <strain evidence="2">WS_9</strain>
    </source>
</reference>
<gene>
    <name evidence="2" type="ORF">E6K79_10435</name>
</gene>
<dbReference type="InterPro" id="IPR027417">
    <property type="entry name" value="P-loop_NTPase"/>
</dbReference>
<dbReference type="Pfam" id="PF13304">
    <property type="entry name" value="AAA_21"/>
    <property type="match status" value="1"/>
</dbReference>
<dbReference type="InterPro" id="IPR014555">
    <property type="entry name" value="RecF-like"/>
</dbReference>
<dbReference type="AlphaFoldDB" id="A0A538TI59"/>
<dbReference type="PANTHER" id="PTHR32182:SF22">
    <property type="entry name" value="ATP-DEPENDENT ENDONUCLEASE, OLD FAMILY-RELATED"/>
    <property type="match status" value="1"/>
</dbReference>
<sequence length="379" mass="42986">MRFTNLHLENWRNFAKAEVALTQRVFVVGPNASGKSNLLDVFRFLHDIVAVGGGFQEAVRRRGGISKLRCLAARRFPNVAIKAEMGEDNGVDPRWTYEVHFTQDNRQRAIVMVEKVTRDGIPVLTRPNIADEKDPERLTQTFLEQVNVNRKFRPIVDYLRTVRYLHIVPQLVRDPDRSVGRQDDPYGGDFLEQIARTPAGVRAARLRKIQDALRLAVPQLRELKLSRDSRGTPHLQGRYVHWRPQGAWQSEDQFSDGTLRLLGLLWATLDGSGPLLLEEPEMSLHPDVVRFVPQLLARIQRRSSRQVFVSTHSTDLLQDTGIGLDEVLLLIPGNEGTSIRQAEKLKEIRELLKGGLSIAEAVLPWTRPARAEQLGIFGD</sequence>
<dbReference type="PANTHER" id="PTHR32182">
    <property type="entry name" value="DNA REPLICATION AND REPAIR PROTEIN RECF"/>
    <property type="match status" value="1"/>
</dbReference>
<dbReference type="InterPro" id="IPR003959">
    <property type="entry name" value="ATPase_AAA_core"/>
</dbReference>
<feature type="domain" description="ATPase AAA-type core" evidence="1">
    <location>
        <begin position="26"/>
        <end position="316"/>
    </location>
</feature>
<dbReference type="GO" id="GO:0016887">
    <property type="term" value="F:ATP hydrolysis activity"/>
    <property type="evidence" value="ECO:0007669"/>
    <property type="project" value="InterPro"/>
</dbReference>
<evidence type="ECO:0000313" key="3">
    <source>
        <dbReference type="Proteomes" id="UP000317691"/>
    </source>
</evidence>
<comment type="caution">
    <text evidence="2">The sequence shown here is derived from an EMBL/GenBank/DDBJ whole genome shotgun (WGS) entry which is preliminary data.</text>
</comment>
<proteinExistence type="predicted"/>
<dbReference type="PIRSF" id="PIRSF029347">
    <property type="entry name" value="RecF"/>
    <property type="match status" value="1"/>
</dbReference>
<dbReference type="Proteomes" id="UP000317691">
    <property type="component" value="Unassembled WGS sequence"/>
</dbReference>
<dbReference type="Gene3D" id="3.40.50.300">
    <property type="entry name" value="P-loop containing nucleotide triphosphate hydrolases"/>
    <property type="match status" value="2"/>
</dbReference>
<name>A0A538TI59_UNCEI</name>
<dbReference type="SUPFAM" id="SSF52540">
    <property type="entry name" value="P-loop containing nucleoside triphosphate hydrolases"/>
    <property type="match status" value="1"/>
</dbReference>
<dbReference type="GO" id="GO:0005524">
    <property type="term" value="F:ATP binding"/>
    <property type="evidence" value="ECO:0007669"/>
    <property type="project" value="InterPro"/>
</dbReference>
<dbReference type="GO" id="GO:0006302">
    <property type="term" value="P:double-strand break repair"/>
    <property type="evidence" value="ECO:0007669"/>
    <property type="project" value="TreeGrafter"/>
</dbReference>
<accession>A0A538TI59</accession>
<protein>
    <submittedName>
        <fullName evidence="2">Chromosome segregation protein SMC</fullName>
    </submittedName>
</protein>
<evidence type="ECO:0000313" key="2">
    <source>
        <dbReference type="EMBL" id="TMQ63309.1"/>
    </source>
</evidence>